<feature type="signal peptide" evidence="1">
    <location>
        <begin position="1"/>
        <end position="24"/>
    </location>
</feature>
<reference evidence="2" key="1">
    <citation type="submission" date="2019-12" db="EMBL/GenBank/DDBJ databases">
        <title>Genome sequence of Babesia ovis.</title>
        <authorList>
            <person name="Yamagishi J."/>
            <person name="Sevinc F."/>
            <person name="Xuan X."/>
        </authorList>
    </citation>
    <scope>NUCLEOTIDE SEQUENCE</scope>
    <source>
        <strain evidence="2">Selcuk</strain>
    </source>
</reference>
<organism evidence="2 3">
    <name type="scientific">Babesia ovis</name>
    <dbReference type="NCBI Taxonomy" id="5869"/>
    <lineage>
        <taxon>Eukaryota</taxon>
        <taxon>Sar</taxon>
        <taxon>Alveolata</taxon>
        <taxon>Apicomplexa</taxon>
        <taxon>Aconoidasida</taxon>
        <taxon>Piroplasmida</taxon>
        <taxon>Babesiidae</taxon>
        <taxon>Babesia</taxon>
    </lineage>
</organism>
<proteinExistence type="predicted"/>
<evidence type="ECO:0000313" key="2">
    <source>
        <dbReference type="EMBL" id="GFE54482.1"/>
    </source>
</evidence>
<evidence type="ECO:0000256" key="1">
    <source>
        <dbReference type="SAM" id="SignalP"/>
    </source>
</evidence>
<comment type="caution">
    <text evidence="2">The sequence shown here is derived from an EMBL/GenBank/DDBJ whole genome shotgun (WGS) entry which is preliminary data.</text>
</comment>
<dbReference type="OrthoDB" id="365142at2759"/>
<sequence>MNPANFLLLCLGWLIACRVTPTLQDSSYAEEQRDGAIPVVDVEMVAPQRWQTYRKGLDNLKRELSFIIDKELEREKKRLFSTEDQRLAHIAKASTMQLKPFGRKGRHAGPDKRA</sequence>
<dbReference type="EMBL" id="BLIY01000016">
    <property type="protein sequence ID" value="GFE54482.1"/>
    <property type="molecule type" value="Genomic_DNA"/>
</dbReference>
<feature type="chain" id="PRO_5040819279" evidence="1">
    <location>
        <begin position="25"/>
        <end position="114"/>
    </location>
</feature>
<name>A0A9W5TDJ4_BABOV</name>
<keyword evidence="3" id="KW-1185">Reference proteome</keyword>
<keyword evidence="1" id="KW-0732">Signal</keyword>
<dbReference type="AlphaFoldDB" id="A0A9W5TDJ4"/>
<dbReference type="Proteomes" id="UP001057455">
    <property type="component" value="Unassembled WGS sequence"/>
</dbReference>
<evidence type="ECO:0000313" key="3">
    <source>
        <dbReference type="Proteomes" id="UP001057455"/>
    </source>
</evidence>
<protein>
    <submittedName>
        <fullName evidence="2">Extracellular solute-binding family 3, putative</fullName>
    </submittedName>
</protein>
<gene>
    <name evidence="2" type="ORF">BaOVIS_018860</name>
</gene>
<accession>A0A9W5TDJ4</accession>